<accession>A0ABS1X2P4</accession>
<dbReference type="InterPro" id="IPR017946">
    <property type="entry name" value="PLC-like_Pdiesterase_TIM-brl"/>
</dbReference>
<protein>
    <recommendedName>
        <fullName evidence="2">glycerophosphodiester phosphodiesterase</fullName>
        <ecNumber evidence="2">3.1.4.46</ecNumber>
    </recommendedName>
</protein>
<evidence type="ECO:0000256" key="5">
    <source>
        <dbReference type="ARBA" id="ARBA00022801"/>
    </source>
</evidence>
<evidence type="ECO:0000256" key="3">
    <source>
        <dbReference type="ARBA" id="ARBA00022729"/>
    </source>
</evidence>
<dbReference type="InterPro" id="IPR030395">
    <property type="entry name" value="GP_PDE_dom"/>
</dbReference>
<proteinExistence type="inferred from homology"/>
<dbReference type="PROSITE" id="PS51704">
    <property type="entry name" value="GP_PDE"/>
    <property type="match status" value="1"/>
</dbReference>
<evidence type="ECO:0000256" key="1">
    <source>
        <dbReference type="ARBA" id="ARBA00007277"/>
    </source>
</evidence>
<dbReference type="Proteomes" id="UP000661077">
    <property type="component" value="Unassembled WGS sequence"/>
</dbReference>
<dbReference type="PANTHER" id="PTHR43620">
    <property type="entry name" value="GLYCEROPHOSPHORYL DIESTER PHOSPHODIESTERASE"/>
    <property type="match status" value="1"/>
</dbReference>
<dbReference type="RefSeq" id="WP_203169594.1">
    <property type="nucleotide sequence ID" value="NZ_JAEVLS010000005.1"/>
</dbReference>
<gene>
    <name evidence="9" type="ORF">JM946_22315</name>
</gene>
<feature type="signal peptide" evidence="7">
    <location>
        <begin position="1"/>
        <end position="22"/>
    </location>
</feature>
<evidence type="ECO:0000313" key="9">
    <source>
        <dbReference type="EMBL" id="MBM0107485.1"/>
    </source>
</evidence>
<reference evidence="9 10" key="1">
    <citation type="journal article" date="2021" name="Int. J. Syst. Evol. Microbiol.">
        <title>Steroidobacter gossypii sp. nov., isolated from soil of cotton cropping field.</title>
        <authorList>
            <person name="Huang R."/>
            <person name="Yang S."/>
            <person name="Zhen C."/>
            <person name="Liu W."/>
        </authorList>
    </citation>
    <scope>NUCLEOTIDE SEQUENCE [LARGE SCALE GENOMIC DNA]</scope>
    <source>
        <strain evidence="9 10">S1-65</strain>
    </source>
</reference>
<organism evidence="9 10">
    <name type="scientific">Steroidobacter gossypii</name>
    <dbReference type="NCBI Taxonomy" id="2805490"/>
    <lineage>
        <taxon>Bacteria</taxon>
        <taxon>Pseudomonadati</taxon>
        <taxon>Pseudomonadota</taxon>
        <taxon>Gammaproteobacteria</taxon>
        <taxon>Steroidobacterales</taxon>
        <taxon>Steroidobacteraceae</taxon>
        <taxon>Steroidobacter</taxon>
    </lineage>
</organism>
<evidence type="ECO:0000256" key="4">
    <source>
        <dbReference type="ARBA" id="ARBA00022798"/>
    </source>
</evidence>
<keyword evidence="5" id="KW-0378">Hydrolase</keyword>
<dbReference type="CDD" id="cd08602">
    <property type="entry name" value="GDPD_ScGlpQ1_like"/>
    <property type="match status" value="1"/>
</dbReference>
<evidence type="ECO:0000259" key="8">
    <source>
        <dbReference type="PROSITE" id="PS51704"/>
    </source>
</evidence>
<sequence length="356" mass="39003">MIKLWLGGLLAVLCLVGAPAIAASVDSPIVIAHRGASGYRPEHTRAAYLLAIEQGADYIEPDLVMTRDGVLVARHENEIGVSTDVAAHPEFADRRTTRTIEGEIFTGWFAEDFTLAEIKTLRARERAPARRPVSASHDGREQILTLQEIIDLVRAAGRPVGLYIELKNPNYHASIGLPMERKLVETLAANDLNRRDAPVFLQSFWPQTLQSLRQLTPLRCVFLINSVPPPAEILRANGIAAWSDVYSPAGLRKIASFADGVGPELDLLLPRDRDGRLIAPTQFVTDAHAAGLFVHPWSVSAENPALPTDLRRGNPSAAGYQAKHGDAEKYFRALYALGVDGIFTDYPDIAVRARAR</sequence>
<comment type="catalytic activity">
    <reaction evidence="6">
        <text>a sn-glycero-3-phosphodiester + H2O = an alcohol + sn-glycerol 3-phosphate + H(+)</text>
        <dbReference type="Rhea" id="RHEA:12969"/>
        <dbReference type="ChEBI" id="CHEBI:15377"/>
        <dbReference type="ChEBI" id="CHEBI:15378"/>
        <dbReference type="ChEBI" id="CHEBI:30879"/>
        <dbReference type="ChEBI" id="CHEBI:57597"/>
        <dbReference type="ChEBI" id="CHEBI:83408"/>
        <dbReference type="EC" id="3.1.4.46"/>
    </reaction>
</comment>
<evidence type="ECO:0000256" key="7">
    <source>
        <dbReference type="SAM" id="SignalP"/>
    </source>
</evidence>
<dbReference type="Gene3D" id="3.20.20.190">
    <property type="entry name" value="Phosphatidylinositol (PI) phosphodiesterase"/>
    <property type="match status" value="1"/>
</dbReference>
<feature type="domain" description="GP-PDE" evidence="8">
    <location>
        <begin position="28"/>
        <end position="354"/>
    </location>
</feature>
<keyword evidence="3 7" id="KW-0732">Signal</keyword>
<comment type="caution">
    <text evidence="9">The sequence shown here is derived from an EMBL/GenBank/DDBJ whole genome shotgun (WGS) entry which is preliminary data.</text>
</comment>
<dbReference type="EC" id="3.1.4.46" evidence="2"/>
<dbReference type="PANTHER" id="PTHR43620:SF7">
    <property type="entry name" value="GLYCEROPHOSPHODIESTER PHOSPHODIESTERASE GDPD5-RELATED"/>
    <property type="match status" value="1"/>
</dbReference>
<dbReference type="EMBL" id="JAEVLS010000005">
    <property type="protein sequence ID" value="MBM0107485.1"/>
    <property type="molecule type" value="Genomic_DNA"/>
</dbReference>
<evidence type="ECO:0000256" key="6">
    <source>
        <dbReference type="ARBA" id="ARBA00047512"/>
    </source>
</evidence>
<feature type="chain" id="PRO_5047171641" description="glycerophosphodiester phosphodiesterase" evidence="7">
    <location>
        <begin position="23"/>
        <end position="356"/>
    </location>
</feature>
<keyword evidence="10" id="KW-1185">Reference proteome</keyword>
<comment type="similarity">
    <text evidence="1">Belongs to the glycerophosphoryl diester phosphodiesterase family.</text>
</comment>
<evidence type="ECO:0000313" key="10">
    <source>
        <dbReference type="Proteomes" id="UP000661077"/>
    </source>
</evidence>
<keyword evidence="4" id="KW-0319">Glycerol metabolism</keyword>
<dbReference type="Pfam" id="PF03009">
    <property type="entry name" value="GDPD"/>
    <property type="match status" value="1"/>
</dbReference>
<name>A0ABS1X2P4_9GAMM</name>
<dbReference type="SUPFAM" id="SSF51695">
    <property type="entry name" value="PLC-like phosphodiesterases"/>
    <property type="match status" value="1"/>
</dbReference>
<evidence type="ECO:0000256" key="2">
    <source>
        <dbReference type="ARBA" id="ARBA00012247"/>
    </source>
</evidence>